<evidence type="ECO:0000256" key="6">
    <source>
        <dbReference type="SAM" id="SignalP"/>
    </source>
</evidence>
<evidence type="ECO:0000256" key="1">
    <source>
        <dbReference type="ARBA" id="ARBA00004141"/>
    </source>
</evidence>
<feature type="transmembrane region" description="Helical" evidence="5">
    <location>
        <begin position="244"/>
        <end position="261"/>
    </location>
</feature>
<evidence type="ECO:0000256" key="2">
    <source>
        <dbReference type="ARBA" id="ARBA00022692"/>
    </source>
</evidence>
<feature type="transmembrane region" description="Helical" evidence="5">
    <location>
        <begin position="39"/>
        <end position="62"/>
    </location>
</feature>
<gene>
    <name evidence="9" type="ORF">MasN3_03540</name>
</gene>
<keyword evidence="10" id="KW-1185">Reference proteome</keyword>
<feature type="signal peptide" evidence="6">
    <location>
        <begin position="1"/>
        <end position="23"/>
    </location>
</feature>
<dbReference type="InterPro" id="IPR045979">
    <property type="entry name" value="DUF5935"/>
</dbReference>
<feature type="domain" description="DUF5935" evidence="8">
    <location>
        <begin position="1"/>
        <end position="192"/>
    </location>
</feature>
<evidence type="ECO:0000256" key="3">
    <source>
        <dbReference type="ARBA" id="ARBA00022989"/>
    </source>
</evidence>
<feature type="chain" id="PRO_5046497750" evidence="6">
    <location>
        <begin position="24"/>
        <end position="440"/>
    </location>
</feature>
<keyword evidence="4 5" id="KW-0472">Membrane</keyword>
<keyword evidence="3 5" id="KW-1133">Transmembrane helix</keyword>
<evidence type="ECO:0000256" key="5">
    <source>
        <dbReference type="SAM" id="Phobius"/>
    </source>
</evidence>
<feature type="transmembrane region" description="Helical" evidence="5">
    <location>
        <begin position="128"/>
        <end position="148"/>
    </location>
</feature>
<evidence type="ECO:0000313" key="10">
    <source>
        <dbReference type="Proteomes" id="UP001163336"/>
    </source>
</evidence>
<dbReference type="InterPro" id="IPR007016">
    <property type="entry name" value="O-antigen_ligase-rel_domated"/>
</dbReference>
<dbReference type="RefSeq" id="WP_281911775.1">
    <property type="nucleotide sequence ID" value="NZ_AP026966.1"/>
</dbReference>
<feature type="transmembrane region" description="Helical" evidence="5">
    <location>
        <begin position="223"/>
        <end position="239"/>
    </location>
</feature>
<protein>
    <submittedName>
        <fullName evidence="9">O-antigen polymerase</fullName>
    </submittedName>
</protein>
<feature type="transmembrane region" description="Helical" evidence="5">
    <location>
        <begin position="200"/>
        <end position="217"/>
    </location>
</feature>
<name>A0ABN6T3I6_9BURK</name>
<accession>A0ABN6T3I6</accession>
<feature type="domain" description="O-antigen ligase-related" evidence="7">
    <location>
        <begin position="208"/>
        <end position="355"/>
    </location>
</feature>
<dbReference type="Pfam" id="PF04932">
    <property type="entry name" value="Wzy_C"/>
    <property type="match status" value="1"/>
</dbReference>
<dbReference type="Proteomes" id="UP001163336">
    <property type="component" value="Chromosome"/>
</dbReference>
<dbReference type="InterPro" id="IPR051533">
    <property type="entry name" value="WaaL-like"/>
</dbReference>
<evidence type="ECO:0000259" key="8">
    <source>
        <dbReference type="Pfam" id="PF19358"/>
    </source>
</evidence>
<organism evidence="9 10">
    <name type="scientific">Massilia varians</name>
    <dbReference type="NCBI Taxonomy" id="457921"/>
    <lineage>
        <taxon>Bacteria</taxon>
        <taxon>Pseudomonadati</taxon>
        <taxon>Pseudomonadota</taxon>
        <taxon>Betaproteobacteria</taxon>
        <taxon>Burkholderiales</taxon>
        <taxon>Oxalobacteraceae</taxon>
        <taxon>Telluria group</taxon>
        <taxon>Massilia</taxon>
    </lineage>
</organism>
<dbReference type="PANTHER" id="PTHR37422:SF13">
    <property type="entry name" value="LIPOPOLYSACCHARIDE BIOSYNTHESIS PROTEIN PA4999-RELATED"/>
    <property type="match status" value="1"/>
</dbReference>
<dbReference type="InterPro" id="IPR017528">
    <property type="entry name" value="CHP03097O-antigen_lig-rel"/>
</dbReference>
<evidence type="ECO:0000313" key="9">
    <source>
        <dbReference type="EMBL" id="BDT56860.1"/>
    </source>
</evidence>
<dbReference type="EMBL" id="AP026966">
    <property type="protein sequence ID" value="BDT56860.1"/>
    <property type="molecule type" value="Genomic_DNA"/>
</dbReference>
<sequence length="440" mass="48362">MQSLFLTAVFGSLLFMGFSAAFAAALGFVWVDIVKPQQLAYAILTGQPLSFIAAIASIGLFTLADRKQPPRFTFILLLLTLFGLWMTFTTSMSDFPVRAWTKWDWASKVVIFAVIFPFIFRSRVQIEAFILVFIFSAATIFFSAGVKAMRGGGGYGVLAIMGSGNTGLAESSTLAVVSVMLIPLILFIMRYSILFPQTRLTRLFFIGVIITAVAAVVGTSARTGVIAMIVLVAISILKSQRKMMWFAGLGIAAIILMNIDLSNTPWGARMSTIETYNEDSSALGRIKVWEWTLQFVGSNPLGGGFDAYIHNRIDGVLADGTIRYMPDGVSGGKAFHSIYFEVLGEQGIPGFAMYFLIIVLSLLKLYLLKKKWHKHEGMSWMAGLADALTTAIFVYLAGGAFVGIAYQPFIFYIVSLTVAIDQYSVRVEREQLKEKGRVKS</sequence>
<keyword evidence="2 5" id="KW-0812">Transmembrane</keyword>
<proteinExistence type="predicted"/>
<feature type="transmembrane region" description="Helical" evidence="5">
    <location>
        <begin position="168"/>
        <end position="188"/>
    </location>
</feature>
<evidence type="ECO:0000259" key="7">
    <source>
        <dbReference type="Pfam" id="PF04932"/>
    </source>
</evidence>
<feature type="transmembrane region" description="Helical" evidence="5">
    <location>
        <begin position="74"/>
        <end position="93"/>
    </location>
</feature>
<keyword evidence="6" id="KW-0732">Signal</keyword>
<dbReference type="NCBIfam" id="TIGR03097">
    <property type="entry name" value="PEP_O_lig_1"/>
    <property type="match status" value="1"/>
</dbReference>
<dbReference type="Pfam" id="PF19358">
    <property type="entry name" value="DUF5935"/>
    <property type="match status" value="1"/>
</dbReference>
<comment type="subcellular location">
    <subcellularLocation>
        <location evidence="1">Membrane</location>
        <topology evidence="1">Multi-pass membrane protein</topology>
    </subcellularLocation>
</comment>
<reference evidence="9" key="1">
    <citation type="submission" date="2022-11" db="EMBL/GenBank/DDBJ databases">
        <title>Isolation and characterization of PLA-degrading bacterium Massilia sp. from Antarctic soil.</title>
        <authorList>
            <person name="Sato K."/>
            <person name="Gomez-Fuentes C."/>
            <person name="Ahmad S.A."/>
            <person name="Zulkharnain A."/>
        </authorList>
    </citation>
    <scope>NUCLEOTIDE SEQUENCE</scope>
    <source>
        <strain evidence="9">N-3</strain>
    </source>
</reference>
<feature type="transmembrane region" description="Helical" evidence="5">
    <location>
        <begin position="105"/>
        <end position="121"/>
    </location>
</feature>
<feature type="transmembrane region" description="Helical" evidence="5">
    <location>
        <begin position="351"/>
        <end position="368"/>
    </location>
</feature>
<dbReference type="PANTHER" id="PTHR37422">
    <property type="entry name" value="TEICHURONIC ACID BIOSYNTHESIS PROTEIN TUAE"/>
    <property type="match status" value="1"/>
</dbReference>
<evidence type="ECO:0000256" key="4">
    <source>
        <dbReference type="ARBA" id="ARBA00023136"/>
    </source>
</evidence>